<keyword evidence="1" id="KW-1133">Transmembrane helix</keyword>
<dbReference type="AlphaFoldDB" id="A0A1P8DP35"/>
<feature type="transmembrane region" description="Helical" evidence="1">
    <location>
        <begin position="9"/>
        <end position="32"/>
    </location>
</feature>
<accession>A0A1P8DP35</accession>
<evidence type="ECO:0000313" key="3">
    <source>
        <dbReference type="EMBL" id="APU91080.1"/>
    </source>
</evidence>
<proteinExistence type="predicted"/>
<keyword evidence="1" id="KW-0812">Transmembrane</keyword>
<sequence length="84" mass="9437">MKNRSITTFILIFVVPIFLIGVGIGSIGGFIAQWLAQIFELYENESKYEMVFWAFFIIGAVMGGVGGIQALFQFIRQKKNGARK</sequence>
<geneLocation type="plasmid" evidence="2">
    <name>pVAS19</name>
</geneLocation>
<dbReference type="RefSeq" id="WP_046224241.1">
    <property type="nucleotide sequence ID" value="NZ_CP014052.1"/>
</dbReference>
<name>A0A1P8DP35_VIBAL</name>
<evidence type="ECO:0000313" key="2">
    <source>
        <dbReference type="EMBL" id="APU90869.1"/>
    </source>
</evidence>
<keyword evidence="2" id="KW-0614">Plasmid</keyword>
<organism evidence="2">
    <name type="scientific">Vibrio alginolyticus</name>
    <dbReference type="NCBI Taxonomy" id="663"/>
    <lineage>
        <taxon>Bacteria</taxon>
        <taxon>Pseudomonadati</taxon>
        <taxon>Pseudomonadota</taxon>
        <taxon>Gammaproteobacteria</taxon>
        <taxon>Vibrionales</taxon>
        <taxon>Vibrionaceae</taxon>
        <taxon>Vibrio</taxon>
    </lineage>
</organism>
<reference evidence="2" key="1">
    <citation type="submission" date="2016-10" db="EMBL/GenBank/DDBJ databases">
        <title>Evolution and Comparative Genomics of Conjugative MDR Plasmids in Vibrio species.</title>
        <authorList>
            <person name="Li R."/>
            <person name="Ye L."/>
            <person name="Wong M.Ho.Yin."/>
            <person name="Zheng Z."/>
            <person name="Chan E.Wai.Chi."/>
            <person name="Chen S."/>
        </authorList>
    </citation>
    <scope>NUCLEOTIDE SEQUENCE</scope>
    <source>
        <plasmid evidence="3">pVAS114</plasmid>
        <plasmid evidence="2">pVAS19</plasmid>
    </source>
</reference>
<feature type="transmembrane region" description="Helical" evidence="1">
    <location>
        <begin position="52"/>
        <end position="75"/>
    </location>
</feature>
<evidence type="ECO:0000256" key="1">
    <source>
        <dbReference type="SAM" id="Phobius"/>
    </source>
</evidence>
<dbReference type="EMBL" id="KX957969">
    <property type="protein sequence ID" value="APU91080.1"/>
    <property type="molecule type" value="Genomic_DNA"/>
</dbReference>
<protein>
    <submittedName>
        <fullName evidence="2">Uncharacterized protein</fullName>
    </submittedName>
</protein>
<geneLocation type="plasmid" evidence="3">
    <name>pVAS114</name>
</geneLocation>
<keyword evidence="1" id="KW-0472">Membrane</keyword>
<dbReference type="EMBL" id="KX957968">
    <property type="protein sequence ID" value="APU90869.1"/>
    <property type="molecule type" value="Genomic_DNA"/>
</dbReference>